<reference evidence="6 7" key="1">
    <citation type="journal article" date="2016" name="Front. Microbiol.">
        <title>Comprehensive Phylogenetic Analysis of Bovine Non-aureus Staphylococci Species Based on Whole-Genome Sequencing.</title>
        <authorList>
            <person name="Naushad S."/>
            <person name="Barkema H.W."/>
            <person name="Luby C."/>
            <person name="Condas L.A."/>
            <person name="Nobrega D.B."/>
            <person name="Carson D.A."/>
            <person name="De Buck J."/>
        </authorList>
    </citation>
    <scope>NUCLEOTIDE SEQUENCE [LARGE SCALE GENOMIC DNA]</scope>
    <source>
        <strain evidence="6 7">SNUC 2993</strain>
    </source>
</reference>
<gene>
    <name evidence="6" type="ORF">BU085_07575</name>
</gene>
<evidence type="ECO:0000259" key="5">
    <source>
        <dbReference type="Pfam" id="PF00496"/>
    </source>
</evidence>
<sequence length="517" mass="58744">MKKGILLSVVTTTTLLLAGCSSHTKDDHNINVSLPTEAKADKLDAQGYDAAMPVYSAVYDSLVQYDKKKGIKAGLADRWKVDNSGKEYEFHLKENVKFSDGSKLDAKAVKFSIERAKKMNKETTVETLKQLDQVVVKDSHTVQIKLKQPSNQVLNELTQVRPLRIMSPHAVEGGKVDGKFKKAIGTGAFVVDKAGKEKMTMKPNKYYNHEHPVKYDLSFQTIEDDDSRNSAIQSGSVDISGGSLGMLSDQQLKQDKKNKDLTIEDRPSTVSHFMAFNPDHKTLKDTKIREAISKAINTNQLSDQHMRGIFQKDVQFVNDKNQQQHDYNIKGTEKILKEEGYKKNHNGIYEKDGKPLSFNLVIQTAEFPNWKDKAEQVQDQLKKAGIELKIKTLDSQSYYDTLWTKKDFDLIFYRTYSDALMPYNFMNSVFKNIDGKSGVLANDKVLSEKLDAYPKKINRDEQQQAMDDIFKHFNSSYYGVPIAYPNETFVTSHKIESFKFSGLTDAPIDYKHLKVKQ</sequence>
<dbReference type="AlphaFoldDB" id="A0A2T4PZZ0"/>
<evidence type="ECO:0000313" key="6">
    <source>
        <dbReference type="EMBL" id="PTI50790.1"/>
    </source>
</evidence>
<dbReference type="InterPro" id="IPR039424">
    <property type="entry name" value="SBP_5"/>
</dbReference>
<dbReference type="Gene3D" id="3.40.190.10">
    <property type="entry name" value="Periplasmic binding protein-like II"/>
    <property type="match status" value="1"/>
</dbReference>
<organism evidence="6 7">
    <name type="scientific">Staphylococcus warneri</name>
    <dbReference type="NCBI Taxonomy" id="1292"/>
    <lineage>
        <taxon>Bacteria</taxon>
        <taxon>Bacillati</taxon>
        <taxon>Bacillota</taxon>
        <taxon>Bacilli</taxon>
        <taxon>Bacillales</taxon>
        <taxon>Staphylococcaceae</taxon>
        <taxon>Staphylococcus</taxon>
    </lineage>
</organism>
<evidence type="ECO:0000256" key="4">
    <source>
        <dbReference type="ARBA" id="ARBA00022729"/>
    </source>
</evidence>
<evidence type="ECO:0000256" key="2">
    <source>
        <dbReference type="ARBA" id="ARBA00005695"/>
    </source>
</evidence>
<dbReference type="PIRSF" id="PIRSF002741">
    <property type="entry name" value="MppA"/>
    <property type="match status" value="1"/>
</dbReference>
<dbReference type="Gene3D" id="3.10.105.10">
    <property type="entry name" value="Dipeptide-binding Protein, Domain 3"/>
    <property type="match status" value="1"/>
</dbReference>
<comment type="caution">
    <text evidence="6">The sequence shown here is derived from an EMBL/GenBank/DDBJ whole genome shotgun (WGS) entry which is preliminary data.</text>
</comment>
<dbReference type="GO" id="GO:0015833">
    <property type="term" value="P:peptide transport"/>
    <property type="evidence" value="ECO:0007669"/>
    <property type="project" value="TreeGrafter"/>
</dbReference>
<keyword evidence="4" id="KW-0732">Signal</keyword>
<dbReference type="SUPFAM" id="SSF53850">
    <property type="entry name" value="Periplasmic binding protein-like II"/>
    <property type="match status" value="1"/>
</dbReference>
<dbReference type="GO" id="GO:0042597">
    <property type="term" value="C:periplasmic space"/>
    <property type="evidence" value="ECO:0007669"/>
    <property type="project" value="UniProtKB-ARBA"/>
</dbReference>
<feature type="domain" description="Solute-binding protein family 5" evidence="5">
    <location>
        <begin position="71"/>
        <end position="432"/>
    </location>
</feature>
<evidence type="ECO:0000313" key="7">
    <source>
        <dbReference type="Proteomes" id="UP000240717"/>
    </source>
</evidence>
<dbReference type="GO" id="GO:0030313">
    <property type="term" value="C:cell envelope"/>
    <property type="evidence" value="ECO:0007669"/>
    <property type="project" value="UniProtKB-SubCell"/>
</dbReference>
<accession>A0A2T4PZZ0</accession>
<comment type="similarity">
    <text evidence="2">Belongs to the bacterial solute-binding protein 5 family.</text>
</comment>
<dbReference type="EMBL" id="PZEV01000022">
    <property type="protein sequence ID" value="PTI50790.1"/>
    <property type="molecule type" value="Genomic_DNA"/>
</dbReference>
<dbReference type="STRING" id="1194526.A284_00710"/>
<dbReference type="Pfam" id="PF00496">
    <property type="entry name" value="SBP_bac_5"/>
    <property type="match status" value="1"/>
</dbReference>
<dbReference type="PANTHER" id="PTHR30290:SF10">
    <property type="entry name" value="PERIPLASMIC OLIGOPEPTIDE-BINDING PROTEIN-RELATED"/>
    <property type="match status" value="1"/>
</dbReference>
<dbReference type="PANTHER" id="PTHR30290">
    <property type="entry name" value="PERIPLASMIC BINDING COMPONENT OF ABC TRANSPORTER"/>
    <property type="match status" value="1"/>
</dbReference>
<evidence type="ECO:0000256" key="3">
    <source>
        <dbReference type="ARBA" id="ARBA00022448"/>
    </source>
</evidence>
<name>A0A2T4PZZ0_STAWA</name>
<dbReference type="InterPro" id="IPR030678">
    <property type="entry name" value="Peptide/Ni-bd"/>
</dbReference>
<protein>
    <submittedName>
        <fullName evidence="6">Nickel ABC transporter substrate-binding protein</fullName>
    </submittedName>
</protein>
<dbReference type="PROSITE" id="PS51257">
    <property type="entry name" value="PROKAR_LIPOPROTEIN"/>
    <property type="match status" value="1"/>
</dbReference>
<proteinExistence type="inferred from homology"/>
<dbReference type="GO" id="GO:0043190">
    <property type="term" value="C:ATP-binding cassette (ABC) transporter complex"/>
    <property type="evidence" value="ECO:0007669"/>
    <property type="project" value="InterPro"/>
</dbReference>
<comment type="subcellular location">
    <subcellularLocation>
        <location evidence="1">Cell envelope</location>
    </subcellularLocation>
</comment>
<dbReference type="InterPro" id="IPR000914">
    <property type="entry name" value="SBP_5_dom"/>
</dbReference>
<keyword evidence="3" id="KW-0813">Transport</keyword>
<dbReference type="GO" id="GO:1904680">
    <property type="term" value="F:peptide transmembrane transporter activity"/>
    <property type="evidence" value="ECO:0007669"/>
    <property type="project" value="TreeGrafter"/>
</dbReference>
<dbReference type="Proteomes" id="UP000240717">
    <property type="component" value="Unassembled WGS sequence"/>
</dbReference>
<dbReference type="RefSeq" id="WP_107532599.1">
    <property type="nucleotide sequence ID" value="NZ_PZEV01000022.1"/>
</dbReference>
<evidence type="ECO:0000256" key="1">
    <source>
        <dbReference type="ARBA" id="ARBA00004196"/>
    </source>
</evidence>